<name>A0A7X0J3H3_9SPHI</name>
<feature type="region of interest" description="Disordered" evidence="1">
    <location>
        <begin position="14"/>
        <end position="49"/>
    </location>
</feature>
<proteinExistence type="predicted"/>
<feature type="chain" id="PRO_5031496231" evidence="2">
    <location>
        <begin position="20"/>
        <end position="49"/>
    </location>
</feature>
<organism evidence="3 4">
    <name type="scientific">Pedobacter cryoconitis</name>
    <dbReference type="NCBI Taxonomy" id="188932"/>
    <lineage>
        <taxon>Bacteria</taxon>
        <taxon>Pseudomonadati</taxon>
        <taxon>Bacteroidota</taxon>
        <taxon>Sphingobacteriia</taxon>
        <taxon>Sphingobacteriales</taxon>
        <taxon>Sphingobacteriaceae</taxon>
        <taxon>Pedobacter</taxon>
    </lineage>
</organism>
<dbReference type="Proteomes" id="UP000521017">
    <property type="component" value="Unassembled WGS sequence"/>
</dbReference>
<evidence type="ECO:0000313" key="3">
    <source>
        <dbReference type="EMBL" id="MBB6499092.1"/>
    </source>
</evidence>
<evidence type="ECO:0000256" key="1">
    <source>
        <dbReference type="SAM" id="MobiDB-lite"/>
    </source>
</evidence>
<reference evidence="3 4" key="1">
    <citation type="submission" date="2020-08" db="EMBL/GenBank/DDBJ databases">
        <title>Genomic Encyclopedia of Type Strains, Phase IV (KMG-V): Genome sequencing to study the core and pangenomes of soil and plant-associated prokaryotes.</title>
        <authorList>
            <person name="Whitman W."/>
        </authorList>
    </citation>
    <scope>NUCLEOTIDE SEQUENCE [LARGE SCALE GENOMIC DNA]</scope>
    <source>
        <strain evidence="3 4">M2T3</strain>
    </source>
</reference>
<sequence>MFFQLIIAMLLGLTSPSTSNTTNTDQEAPIVSNGDPVTGGDMGQTPPPK</sequence>
<evidence type="ECO:0000313" key="4">
    <source>
        <dbReference type="Proteomes" id="UP000521017"/>
    </source>
</evidence>
<accession>A0A7X0J3H3</accession>
<dbReference type="RefSeq" id="WP_184623820.1">
    <property type="nucleotide sequence ID" value="NZ_JACHCC010000003.1"/>
</dbReference>
<feature type="signal peptide" evidence="2">
    <location>
        <begin position="1"/>
        <end position="19"/>
    </location>
</feature>
<dbReference type="EMBL" id="JACHCC010000003">
    <property type="protein sequence ID" value="MBB6499092.1"/>
    <property type="molecule type" value="Genomic_DNA"/>
</dbReference>
<protein>
    <submittedName>
        <fullName evidence="3">Uncharacterized protein</fullName>
    </submittedName>
</protein>
<gene>
    <name evidence="3" type="ORF">HDF25_001233</name>
</gene>
<comment type="caution">
    <text evidence="3">The sequence shown here is derived from an EMBL/GenBank/DDBJ whole genome shotgun (WGS) entry which is preliminary data.</text>
</comment>
<feature type="compositionally biased region" description="Low complexity" evidence="1">
    <location>
        <begin position="14"/>
        <end position="24"/>
    </location>
</feature>
<evidence type="ECO:0000256" key="2">
    <source>
        <dbReference type="SAM" id="SignalP"/>
    </source>
</evidence>
<keyword evidence="2" id="KW-0732">Signal</keyword>
<dbReference type="AlphaFoldDB" id="A0A7X0J3H3"/>